<proteinExistence type="predicted"/>
<dbReference type="Pfam" id="PF12776">
    <property type="entry name" value="Myb_DNA-bind_3"/>
    <property type="match status" value="1"/>
</dbReference>
<dbReference type="Proteomes" id="UP000655225">
    <property type="component" value="Unassembled WGS sequence"/>
</dbReference>
<dbReference type="PANTHER" id="PTHR47584">
    <property type="match status" value="1"/>
</dbReference>
<evidence type="ECO:0000313" key="3">
    <source>
        <dbReference type="EMBL" id="KAF8394249.1"/>
    </source>
</evidence>
<dbReference type="OrthoDB" id="76215at2759"/>
<name>A0A835DBM8_TETSI</name>
<feature type="compositionally biased region" description="Basic and acidic residues" evidence="1">
    <location>
        <begin position="155"/>
        <end position="167"/>
    </location>
</feature>
<organism evidence="3 4">
    <name type="scientific">Tetracentron sinense</name>
    <name type="common">Spur-leaf</name>
    <dbReference type="NCBI Taxonomy" id="13715"/>
    <lineage>
        <taxon>Eukaryota</taxon>
        <taxon>Viridiplantae</taxon>
        <taxon>Streptophyta</taxon>
        <taxon>Embryophyta</taxon>
        <taxon>Tracheophyta</taxon>
        <taxon>Spermatophyta</taxon>
        <taxon>Magnoliopsida</taxon>
        <taxon>Trochodendrales</taxon>
        <taxon>Trochodendraceae</taxon>
        <taxon>Tetracentron</taxon>
    </lineage>
</organism>
<evidence type="ECO:0000313" key="4">
    <source>
        <dbReference type="Proteomes" id="UP000655225"/>
    </source>
</evidence>
<evidence type="ECO:0000256" key="1">
    <source>
        <dbReference type="SAM" id="MobiDB-lite"/>
    </source>
</evidence>
<protein>
    <recommendedName>
        <fullName evidence="2">Myb/SANT-like domain-containing protein</fullName>
    </recommendedName>
</protein>
<feature type="domain" description="Myb/SANT-like" evidence="2">
    <location>
        <begin position="1"/>
        <end position="82"/>
    </location>
</feature>
<gene>
    <name evidence="3" type="ORF">HHK36_020456</name>
</gene>
<accession>A0A835DBM8</accession>
<reference evidence="3 4" key="1">
    <citation type="submission" date="2020-04" db="EMBL/GenBank/DDBJ databases">
        <title>Plant Genome Project.</title>
        <authorList>
            <person name="Zhang R.-G."/>
        </authorList>
    </citation>
    <scope>NUCLEOTIDE SEQUENCE [LARGE SCALE GENOMIC DNA]</scope>
    <source>
        <strain evidence="3">YNK0</strain>
        <tissue evidence="3">Leaf</tissue>
    </source>
</reference>
<feature type="region of interest" description="Disordered" evidence="1">
    <location>
        <begin position="115"/>
        <end position="191"/>
    </location>
</feature>
<comment type="caution">
    <text evidence="3">The sequence shown here is derived from an EMBL/GenBank/DDBJ whole genome shotgun (WGS) entry which is preliminary data.</text>
</comment>
<feature type="compositionally biased region" description="Polar residues" evidence="1">
    <location>
        <begin position="115"/>
        <end position="143"/>
    </location>
</feature>
<sequence length="280" mass="32098">MVDQILQGKTTKNGFNKQAWSQMRTEFNKKTGCDYNQNQLRNRKGVLKSQYQSVKGLLEQPGFYWDENQQMVTAEDAVWNEYLKVHPDADKFRIQPFPVYEQLCIITGDPSTNGRYAKSSQHWSLGDNTPDYTQHSVQEQADTNELPGNLPLVGQDKDSAHLDRDPDNTGNRSKRRSTAQSSSSHTRRKESVASDLAEAVFEFADALRFKTLATTPFIDPYAISKCIKELEAIKGVTDQEVFGAIDVFRDPLLREAFMTMQPQRRLRWLRTQIKLEPQDS</sequence>
<evidence type="ECO:0000259" key="2">
    <source>
        <dbReference type="Pfam" id="PF12776"/>
    </source>
</evidence>
<dbReference type="EMBL" id="JABCRI010000014">
    <property type="protein sequence ID" value="KAF8394249.1"/>
    <property type="molecule type" value="Genomic_DNA"/>
</dbReference>
<dbReference type="PANTHER" id="PTHR47584:SF14">
    <property type="entry name" value="L10-INTERACTING MYB DOMAIN-CONTAINING PROTEIN-LIKE"/>
    <property type="match status" value="1"/>
</dbReference>
<dbReference type="InterPro" id="IPR045026">
    <property type="entry name" value="LIMYB"/>
</dbReference>
<dbReference type="OMA" id="MADRWCL"/>
<keyword evidence="4" id="KW-1185">Reference proteome</keyword>
<dbReference type="InterPro" id="IPR024752">
    <property type="entry name" value="Myb/SANT-like_dom"/>
</dbReference>
<dbReference type="AlphaFoldDB" id="A0A835DBM8"/>